<accession>A0AA88UD22</accession>
<organism evidence="1 2">
    <name type="scientific">Escallonia rubra</name>
    <dbReference type="NCBI Taxonomy" id="112253"/>
    <lineage>
        <taxon>Eukaryota</taxon>
        <taxon>Viridiplantae</taxon>
        <taxon>Streptophyta</taxon>
        <taxon>Embryophyta</taxon>
        <taxon>Tracheophyta</taxon>
        <taxon>Spermatophyta</taxon>
        <taxon>Magnoliopsida</taxon>
        <taxon>eudicotyledons</taxon>
        <taxon>Gunneridae</taxon>
        <taxon>Pentapetalae</taxon>
        <taxon>asterids</taxon>
        <taxon>campanulids</taxon>
        <taxon>Escalloniales</taxon>
        <taxon>Escalloniaceae</taxon>
        <taxon>Escallonia</taxon>
    </lineage>
</organism>
<sequence>MGLRYWCDKVFSPAHTRKHRQVSMLVVGEEEGEDTPPVYDEELPAQKEPVVEKEEDKVEITVHAITGTPSNNTFKLWGRHDSKVFSILIDTGSTHNFLDPNTANKLECVAVATTPMTIMVASGNRVTGDSMCQTFNSDMMILPLGGYDCVLGLQWLKTLGQVQFDFKAMTMTITKERKAITFQGGNRKTQVKLVSAEGMFKPFTIFVLDNNFKPISSVKRRFFIISTSAINSLSLFQPEGFVVRGKEEKQLEDGVSMSQKKYAIDPLKRFNMLNCKVVATPMNLNEKLQSQDGSVEDRKSTSGSVFILGSGVVS</sequence>
<name>A0AA88UD22_9ASTE</name>
<keyword evidence="2" id="KW-1185">Reference proteome</keyword>
<dbReference type="Proteomes" id="UP001187471">
    <property type="component" value="Unassembled WGS sequence"/>
</dbReference>
<protein>
    <submittedName>
        <fullName evidence="1">Uncharacterized protein</fullName>
    </submittedName>
</protein>
<evidence type="ECO:0000313" key="2">
    <source>
        <dbReference type="Proteomes" id="UP001187471"/>
    </source>
</evidence>
<dbReference type="EMBL" id="JAVXUO010002643">
    <property type="protein sequence ID" value="KAK2970802.1"/>
    <property type="molecule type" value="Genomic_DNA"/>
</dbReference>
<dbReference type="Gene3D" id="2.40.70.10">
    <property type="entry name" value="Acid Proteases"/>
    <property type="match status" value="1"/>
</dbReference>
<dbReference type="AlphaFoldDB" id="A0AA88UD22"/>
<dbReference type="SUPFAM" id="SSF50630">
    <property type="entry name" value="Acid proteases"/>
    <property type="match status" value="1"/>
</dbReference>
<dbReference type="CDD" id="cd00303">
    <property type="entry name" value="retropepsin_like"/>
    <property type="match status" value="1"/>
</dbReference>
<evidence type="ECO:0000313" key="1">
    <source>
        <dbReference type="EMBL" id="KAK2970802.1"/>
    </source>
</evidence>
<proteinExistence type="predicted"/>
<reference evidence="1" key="1">
    <citation type="submission" date="2022-12" db="EMBL/GenBank/DDBJ databases">
        <title>Draft genome assemblies for two species of Escallonia (Escalloniales).</title>
        <authorList>
            <person name="Chanderbali A."/>
            <person name="Dervinis C."/>
            <person name="Anghel I."/>
            <person name="Soltis D."/>
            <person name="Soltis P."/>
            <person name="Zapata F."/>
        </authorList>
    </citation>
    <scope>NUCLEOTIDE SEQUENCE</scope>
    <source>
        <strain evidence="1">UCBG92.1500</strain>
        <tissue evidence="1">Leaf</tissue>
    </source>
</reference>
<comment type="caution">
    <text evidence="1">The sequence shown here is derived from an EMBL/GenBank/DDBJ whole genome shotgun (WGS) entry which is preliminary data.</text>
</comment>
<dbReference type="InterPro" id="IPR021109">
    <property type="entry name" value="Peptidase_aspartic_dom_sf"/>
</dbReference>
<gene>
    <name evidence="1" type="ORF">RJ640_001169</name>
</gene>
<dbReference type="Pfam" id="PF08284">
    <property type="entry name" value="RVP_2"/>
    <property type="match status" value="1"/>
</dbReference>